<feature type="non-terminal residue" evidence="3">
    <location>
        <position position="281"/>
    </location>
</feature>
<dbReference type="AlphaFoldDB" id="A0A4S8LKG1"/>
<evidence type="ECO:0000259" key="1">
    <source>
        <dbReference type="Pfam" id="PF06985"/>
    </source>
</evidence>
<organism evidence="3 4">
    <name type="scientific">Dendrothele bispora (strain CBS 962.96)</name>
    <dbReference type="NCBI Taxonomy" id="1314807"/>
    <lineage>
        <taxon>Eukaryota</taxon>
        <taxon>Fungi</taxon>
        <taxon>Dikarya</taxon>
        <taxon>Basidiomycota</taxon>
        <taxon>Agaricomycotina</taxon>
        <taxon>Agaricomycetes</taxon>
        <taxon>Agaricomycetidae</taxon>
        <taxon>Agaricales</taxon>
        <taxon>Agaricales incertae sedis</taxon>
        <taxon>Dendrothele</taxon>
    </lineage>
</organism>
<evidence type="ECO:0000313" key="4">
    <source>
        <dbReference type="Proteomes" id="UP000297245"/>
    </source>
</evidence>
<dbReference type="Proteomes" id="UP000297245">
    <property type="component" value="Unassembled WGS sequence"/>
</dbReference>
<evidence type="ECO:0000313" key="3">
    <source>
        <dbReference type="EMBL" id="THU89440.1"/>
    </source>
</evidence>
<sequence length="281" mass="31957">DIPPYAILSHTWGTEEVSFQDLQNPSDKTKQMSGFRKIEKSCEVARRYRFKYIWIDTCCIDKRSSAELSEAINSMYQCYLGSRVCYAFLSDVTGDEDPRVPSSSFRNSLWFSRGWTLQELLAPSSLIFFDKDWVEFGTKSSLKDVLTIVTNIPPEILVGEPFSQVSIACRMSWAAKRQTTRPEDIAYCLLGIFGVNMPTLYGEGAERAFMRLQEEIIKYSDDQSIFAWREQILEASDALLHTRGLFATSPVEFTDSSRLSATSTRARSAFPYSVTNLGLRI</sequence>
<feature type="non-terminal residue" evidence="3">
    <location>
        <position position="1"/>
    </location>
</feature>
<reference evidence="3 4" key="1">
    <citation type="journal article" date="2019" name="Nat. Ecol. Evol.">
        <title>Megaphylogeny resolves global patterns of mushroom evolution.</title>
        <authorList>
            <person name="Varga T."/>
            <person name="Krizsan K."/>
            <person name="Foldi C."/>
            <person name="Dima B."/>
            <person name="Sanchez-Garcia M."/>
            <person name="Sanchez-Ramirez S."/>
            <person name="Szollosi G.J."/>
            <person name="Szarkandi J.G."/>
            <person name="Papp V."/>
            <person name="Albert L."/>
            <person name="Andreopoulos W."/>
            <person name="Angelini C."/>
            <person name="Antonin V."/>
            <person name="Barry K.W."/>
            <person name="Bougher N.L."/>
            <person name="Buchanan P."/>
            <person name="Buyck B."/>
            <person name="Bense V."/>
            <person name="Catcheside P."/>
            <person name="Chovatia M."/>
            <person name="Cooper J."/>
            <person name="Damon W."/>
            <person name="Desjardin D."/>
            <person name="Finy P."/>
            <person name="Geml J."/>
            <person name="Haridas S."/>
            <person name="Hughes K."/>
            <person name="Justo A."/>
            <person name="Karasinski D."/>
            <person name="Kautmanova I."/>
            <person name="Kiss B."/>
            <person name="Kocsube S."/>
            <person name="Kotiranta H."/>
            <person name="LaButti K.M."/>
            <person name="Lechner B.E."/>
            <person name="Liimatainen K."/>
            <person name="Lipzen A."/>
            <person name="Lukacs Z."/>
            <person name="Mihaltcheva S."/>
            <person name="Morgado L.N."/>
            <person name="Niskanen T."/>
            <person name="Noordeloos M.E."/>
            <person name="Ohm R.A."/>
            <person name="Ortiz-Santana B."/>
            <person name="Ovrebo C."/>
            <person name="Racz N."/>
            <person name="Riley R."/>
            <person name="Savchenko A."/>
            <person name="Shiryaev A."/>
            <person name="Soop K."/>
            <person name="Spirin V."/>
            <person name="Szebenyi C."/>
            <person name="Tomsovsky M."/>
            <person name="Tulloss R.E."/>
            <person name="Uehling J."/>
            <person name="Grigoriev I.V."/>
            <person name="Vagvolgyi C."/>
            <person name="Papp T."/>
            <person name="Martin F.M."/>
            <person name="Miettinen O."/>
            <person name="Hibbett D.S."/>
            <person name="Nagy L.G."/>
        </authorList>
    </citation>
    <scope>NUCLEOTIDE SEQUENCE [LARGE SCALE GENOMIC DNA]</scope>
    <source>
        <strain evidence="3 4">CBS 962.96</strain>
    </source>
</reference>
<accession>A0A4S8LKG1</accession>
<feature type="domain" description="Heterokaryon incompatibility" evidence="1">
    <location>
        <begin position="5"/>
        <end position="96"/>
    </location>
</feature>
<dbReference type="InterPro" id="IPR058525">
    <property type="entry name" value="DUF8212"/>
</dbReference>
<feature type="domain" description="DUF8212" evidence="2">
    <location>
        <begin position="207"/>
        <end position="236"/>
    </location>
</feature>
<dbReference type="Pfam" id="PF06985">
    <property type="entry name" value="HET"/>
    <property type="match status" value="1"/>
</dbReference>
<gene>
    <name evidence="3" type="ORF">K435DRAFT_629708</name>
</gene>
<dbReference type="OrthoDB" id="5122891at2759"/>
<evidence type="ECO:0000259" key="2">
    <source>
        <dbReference type="Pfam" id="PF26640"/>
    </source>
</evidence>
<proteinExistence type="predicted"/>
<dbReference type="PANTHER" id="PTHR10622">
    <property type="entry name" value="HET DOMAIN-CONTAINING PROTEIN"/>
    <property type="match status" value="1"/>
</dbReference>
<dbReference type="EMBL" id="ML179367">
    <property type="protein sequence ID" value="THU89440.1"/>
    <property type="molecule type" value="Genomic_DNA"/>
</dbReference>
<dbReference type="PANTHER" id="PTHR10622:SF10">
    <property type="entry name" value="HET DOMAIN-CONTAINING PROTEIN"/>
    <property type="match status" value="1"/>
</dbReference>
<dbReference type="Pfam" id="PF26640">
    <property type="entry name" value="DUF8212"/>
    <property type="match status" value="1"/>
</dbReference>
<name>A0A4S8LKG1_DENBC</name>
<dbReference type="InterPro" id="IPR010730">
    <property type="entry name" value="HET"/>
</dbReference>
<keyword evidence="4" id="KW-1185">Reference proteome</keyword>
<protein>
    <submittedName>
        <fullName evidence="3">HET-domain-containing protein</fullName>
    </submittedName>
</protein>